<dbReference type="EMBL" id="CM034387">
    <property type="protein sequence ID" value="KAJ0183595.1"/>
    <property type="molecule type" value="Genomic_DNA"/>
</dbReference>
<organism evidence="1 2">
    <name type="scientific">Dendrolimus kikuchii</name>
    <dbReference type="NCBI Taxonomy" id="765133"/>
    <lineage>
        <taxon>Eukaryota</taxon>
        <taxon>Metazoa</taxon>
        <taxon>Ecdysozoa</taxon>
        <taxon>Arthropoda</taxon>
        <taxon>Hexapoda</taxon>
        <taxon>Insecta</taxon>
        <taxon>Pterygota</taxon>
        <taxon>Neoptera</taxon>
        <taxon>Endopterygota</taxon>
        <taxon>Lepidoptera</taxon>
        <taxon>Glossata</taxon>
        <taxon>Ditrysia</taxon>
        <taxon>Bombycoidea</taxon>
        <taxon>Lasiocampidae</taxon>
        <taxon>Dendrolimus</taxon>
    </lineage>
</organism>
<protein>
    <submittedName>
        <fullName evidence="1">Uncharacterized protein</fullName>
    </submittedName>
</protein>
<accession>A0ACC1DIH5</accession>
<dbReference type="Proteomes" id="UP000824533">
    <property type="component" value="Linkage Group LG01"/>
</dbReference>
<evidence type="ECO:0000313" key="1">
    <source>
        <dbReference type="EMBL" id="KAJ0183595.1"/>
    </source>
</evidence>
<proteinExistence type="predicted"/>
<evidence type="ECO:0000313" key="2">
    <source>
        <dbReference type="Proteomes" id="UP000824533"/>
    </source>
</evidence>
<comment type="caution">
    <text evidence="1">The sequence shown here is derived from an EMBL/GenBank/DDBJ whole genome shotgun (WGS) entry which is preliminary data.</text>
</comment>
<gene>
    <name evidence="1" type="ORF">K1T71_000018</name>
</gene>
<reference evidence="1 2" key="1">
    <citation type="journal article" date="2021" name="Front. Genet.">
        <title>Chromosome-Level Genome Assembly Reveals Significant Gene Expansion in the Toll and IMD Signaling Pathways of Dendrolimus kikuchii.</title>
        <authorList>
            <person name="Zhou J."/>
            <person name="Wu P."/>
            <person name="Xiong Z."/>
            <person name="Liu N."/>
            <person name="Zhao N."/>
            <person name="Ji M."/>
            <person name="Qiu Y."/>
            <person name="Yang B."/>
        </authorList>
    </citation>
    <scope>NUCLEOTIDE SEQUENCE [LARGE SCALE GENOMIC DNA]</scope>
    <source>
        <strain evidence="1">Ann1</strain>
    </source>
</reference>
<sequence>MATTLVVATWIVTVSATRYADYSNVKMPQYGGNEYDSSRDAVGRLAADDYHGRSVDAPASLDYKYEEEREDNVKSEESVQLPEESSMWQKLSRKHRSTRSPETNTLEILDSYSLEIDNLPKIRSNHRNKQRPRLKHRSYKRDKDVPKRLKTKYGHDQNDNDADVKEYFRVDKDVGVYKSKNIDDDEITYVRKHTTERIIRRKPRDRYVKSPSDADTELEELAANRRMKGAGRDYNYKLENDDTRDLSVIPTRSPQERYRPVIDEEEEHPPSASHRSHSKDKGKTYDDYNDYYDMKRVNNIKNKLPALLRRTTVTTTTVASVAERELRALLGAHRQRTDVNEEVSTAGTSPMLPLFHPNAVDAVFEKQWNEVTRANRAGRLKLTIYVTLLAFINNLQRYTDVSVCYLSFVLVQTFPRQRLEL</sequence>
<keyword evidence="2" id="KW-1185">Reference proteome</keyword>
<name>A0ACC1DIH5_9NEOP</name>